<organism evidence="1">
    <name type="scientific">Clastoptera arizonana</name>
    <name type="common">Arizona spittle bug</name>
    <dbReference type="NCBI Taxonomy" id="38151"/>
    <lineage>
        <taxon>Eukaryota</taxon>
        <taxon>Metazoa</taxon>
        <taxon>Ecdysozoa</taxon>
        <taxon>Arthropoda</taxon>
        <taxon>Hexapoda</taxon>
        <taxon>Insecta</taxon>
        <taxon>Pterygota</taxon>
        <taxon>Neoptera</taxon>
        <taxon>Paraneoptera</taxon>
        <taxon>Hemiptera</taxon>
        <taxon>Auchenorrhyncha</taxon>
        <taxon>Cercopoidea</taxon>
        <taxon>Clastopteridae</taxon>
        <taxon>Clastoptera</taxon>
    </lineage>
</organism>
<sequence length="289" mass="33297">VHTMFINLCCRNYFLSSTFLFVYSSCNDYGSFFTGTRIIPNDTLVQFKDLQSILDVFEQERQYQPEQIDTVMQAYESCFFAPDRDVPPTSRRPFIVVEGNFRQNKELIAKVFAQNIGAKFVLIPPKCLSHLTMVFERGSLIRNAFFALSLYVAAYNVRQLLAIDTAVVMNGYWTEQAAFILNKKFARSQELPIPGSSVYEYPDDLMRPDMLFYLESPYLIKSKLATTVAPYWKPKGTYIYQRFNDPRATIVNSGPGPHKTSEEMYHLMTRYLGENFDLTMGVPRTIGNI</sequence>
<name>A0A1B6CND9_9HEMI</name>
<gene>
    <name evidence="1" type="ORF">g.45580</name>
</gene>
<reference evidence="1" key="1">
    <citation type="submission" date="2015-12" db="EMBL/GenBank/DDBJ databases">
        <title>De novo transcriptome assembly of four potential Pierce s Disease insect vectors from Arizona vineyards.</title>
        <authorList>
            <person name="Tassone E.E."/>
        </authorList>
    </citation>
    <scope>NUCLEOTIDE SEQUENCE</scope>
</reference>
<evidence type="ECO:0000313" key="1">
    <source>
        <dbReference type="EMBL" id="JAS14908.1"/>
    </source>
</evidence>
<feature type="non-terminal residue" evidence="1">
    <location>
        <position position="1"/>
    </location>
</feature>
<proteinExistence type="predicted"/>
<dbReference type="AlphaFoldDB" id="A0A1B6CND9"/>
<protein>
    <submittedName>
        <fullName evidence="1">Uncharacterized protein</fullName>
    </submittedName>
</protein>
<dbReference type="EMBL" id="GEDC01022390">
    <property type="protein sequence ID" value="JAS14908.1"/>
    <property type="molecule type" value="Transcribed_RNA"/>
</dbReference>
<accession>A0A1B6CND9</accession>